<dbReference type="Gene3D" id="3.40.50.1820">
    <property type="entry name" value="alpha/beta hydrolase"/>
    <property type="match status" value="2"/>
</dbReference>
<comment type="caution">
    <text evidence="8">The sequence shown here is derived from an EMBL/GenBank/DDBJ whole genome shotgun (WGS) entry which is preliminary data.</text>
</comment>
<evidence type="ECO:0000256" key="4">
    <source>
        <dbReference type="ARBA" id="ARBA00022801"/>
    </source>
</evidence>
<reference evidence="8 9" key="1">
    <citation type="submission" date="2023-08" db="EMBL/GenBank/DDBJ databases">
        <authorList>
            <person name="Palmer J.M."/>
        </authorList>
    </citation>
    <scope>NUCLEOTIDE SEQUENCE [LARGE SCALE GENOMIC DNA]</scope>
    <source>
        <strain evidence="8 9">TWF481</strain>
    </source>
</reference>
<feature type="region of interest" description="Disordered" evidence="6">
    <location>
        <begin position="674"/>
        <end position="709"/>
    </location>
</feature>
<keyword evidence="9" id="KW-1185">Reference proteome</keyword>
<dbReference type="InterPro" id="IPR008758">
    <property type="entry name" value="Peptidase_S28"/>
</dbReference>
<evidence type="ECO:0000256" key="7">
    <source>
        <dbReference type="SAM" id="Phobius"/>
    </source>
</evidence>
<keyword evidence="7" id="KW-0812">Transmembrane</keyword>
<evidence type="ECO:0000313" key="8">
    <source>
        <dbReference type="EMBL" id="KAK6499151.1"/>
    </source>
</evidence>
<dbReference type="PANTHER" id="PTHR11010">
    <property type="entry name" value="PROTEASE S28 PRO-X CARBOXYPEPTIDASE-RELATED"/>
    <property type="match status" value="1"/>
</dbReference>
<feature type="compositionally biased region" description="Polar residues" evidence="6">
    <location>
        <begin position="674"/>
        <end position="691"/>
    </location>
</feature>
<dbReference type="EMBL" id="JAVHJL010000008">
    <property type="protein sequence ID" value="KAK6499151.1"/>
    <property type="molecule type" value="Genomic_DNA"/>
</dbReference>
<evidence type="ECO:0000256" key="1">
    <source>
        <dbReference type="ARBA" id="ARBA00011079"/>
    </source>
</evidence>
<keyword evidence="3" id="KW-0732">Signal</keyword>
<evidence type="ECO:0000256" key="3">
    <source>
        <dbReference type="ARBA" id="ARBA00022729"/>
    </source>
</evidence>
<feature type="transmembrane region" description="Helical" evidence="7">
    <location>
        <begin position="60"/>
        <end position="78"/>
    </location>
</feature>
<proteinExistence type="inferred from homology"/>
<dbReference type="AlphaFoldDB" id="A0AAV9VZ50"/>
<keyword evidence="2" id="KW-0645">Protease</keyword>
<dbReference type="GO" id="GO:0008239">
    <property type="term" value="F:dipeptidyl-peptidase activity"/>
    <property type="evidence" value="ECO:0007669"/>
    <property type="project" value="TreeGrafter"/>
</dbReference>
<dbReference type="SUPFAM" id="SSF53474">
    <property type="entry name" value="alpha/beta-Hydrolases"/>
    <property type="match status" value="1"/>
</dbReference>
<evidence type="ECO:0000313" key="9">
    <source>
        <dbReference type="Proteomes" id="UP001370758"/>
    </source>
</evidence>
<gene>
    <name evidence="8" type="ORF">TWF481_011722</name>
</gene>
<sequence>MPFYEDGPNHLCTLHFLSPSFSFSFFACACFFVFPFCLIHHCYPAGWSNNIRSTMRSISVIFAVLVANMWAVSATVQWKDSISRFSTDLLRKKYKNQQTDKFLTIMNRLKPALGKDPTENPLFIELPMDHFGIDNNETISCRYYVQEAYYKPGGPVIFHDIGEASIGPYAKGLVDEDEFSVAIAKRFNGLLILFEHRFYGQSAPTTSTSTNLGKASRRQLTEFFKYHTIEQALEDVVYFAKNFSYDLEEYPKQVLTPDKTPWVWVGVSYSGARGAWMAKRNPGLFKATLASSAPVQLKVNFWEYFTAIEDALVVKNKNCSADLSAAARWLSDAWDNRDHSLVDQLIDAVYEKDWEESLEQYDPESEEIWDIRKDYLQDAAWTPFSDFQYYGVNGGTLGVFCDIMETTYSTRGDPDGVFETQSLEKAVTAYAKAVAAISPYSYTSSRQRSQSNKKRQLSSGSLDDKLDDYSWLWQVCTEFGAFQVANTSRPQNLLPSFIDVQSQIDSCLGTFGESEQVSRAGPNVDPINEKYQGWYVQLSNTMWTNGQYDPWKALSIDSEEEDAPTNDTATTNIPQCGKTFPEGTQLRYVIKDGYHGSEFSEDVVTSSPGDLDDLEPTNTIRSLTATKTRTRTKTALTGTPVVDAVNAQNLWFSAMSSWLPCTTLQFNLNENTAETTSSAPFTSRTPFQTGSPDDAAQTSGSSDSSGDKKSSAAPLAVPALIIPVFVSIFAFLAGIRVVV</sequence>
<keyword evidence="7" id="KW-0472">Membrane</keyword>
<name>A0AAV9VZ50_9PEZI</name>
<dbReference type="Proteomes" id="UP001370758">
    <property type="component" value="Unassembled WGS sequence"/>
</dbReference>
<dbReference type="GO" id="GO:0070008">
    <property type="term" value="F:serine-type exopeptidase activity"/>
    <property type="evidence" value="ECO:0007669"/>
    <property type="project" value="InterPro"/>
</dbReference>
<comment type="similarity">
    <text evidence="1">Belongs to the peptidase S28 family.</text>
</comment>
<keyword evidence="4" id="KW-0378">Hydrolase</keyword>
<protein>
    <submittedName>
        <fullName evidence="8">Uncharacterized protein</fullName>
    </submittedName>
</protein>
<keyword evidence="7" id="KW-1133">Transmembrane helix</keyword>
<evidence type="ECO:0000256" key="6">
    <source>
        <dbReference type="SAM" id="MobiDB-lite"/>
    </source>
</evidence>
<feature type="transmembrane region" description="Helical" evidence="7">
    <location>
        <begin position="715"/>
        <end position="738"/>
    </location>
</feature>
<dbReference type="InterPro" id="IPR029058">
    <property type="entry name" value="AB_hydrolase_fold"/>
</dbReference>
<evidence type="ECO:0000256" key="2">
    <source>
        <dbReference type="ARBA" id="ARBA00022670"/>
    </source>
</evidence>
<dbReference type="GO" id="GO:0006508">
    <property type="term" value="P:proteolysis"/>
    <property type="evidence" value="ECO:0007669"/>
    <property type="project" value="UniProtKB-KW"/>
</dbReference>
<keyword evidence="5" id="KW-0325">Glycoprotein</keyword>
<dbReference type="Pfam" id="PF05577">
    <property type="entry name" value="Peptidase_S28"/>
    <property type="match status" value="1"/>
</dbReference>
<evidence type="ECO:0000256" key="5">
    <source>
        <dbReference type="ARBA" id="ARBA00023180"/>
    </source>
</evidence>
<organism evidence="8 9">
    <name type="scientific">Arthrobotrys musiformis</name>
    <dbReference type="NCBI Taxonomy" id="47236"/>
    <lineage>
        <taxon>Eukaryota</taxon>
        <taxon>Fungi</taxon>
        <taxon>Dikarya</taxon>
        <taxon>Ascomycota</taxon>
        <taxon>Pezizomycotina</taxon>
        <taxon>Orbiliomycetes</taxon>
        <taxon>Orbiliales</taxon>
        <taxon>Orbiliaceae</taxon>
        <taxon>Arthrobotrys</taxon>
    </lineage>
</organism>
<accession>A0AAV9VZ50</accession>
<dbReference type="PANTHER" id="PTHR11010:SF109">
    <property type="entry name" value="PEPTIDASE, FAMILY S28, PUTATIVE (AFU_ORTHOLOGUE AFUA_4G03790)-RELATED"/>
    <property type="match status" value="1"/>
</dbReference>
<feature type="transmembrane region" description="Helical" evidence="7">
    <location>
        <begin position="20"/>
        <end position="39"/>
    </location>
</feature>